<organism evidence="2 3">
    <name type="scientific">Eumeta variegata</name>
    <name type="common">Bagworm moth</name>
    <name type="synonym">Eumeta japonica</name>
    <dbReference type="NCBI Taxonomy" id="151549"/>
    <lineage>
        <taxon>Eukaryota</taxon>
        <taxon>Metazoa</taxon>
        <taxon>Ecdysozoa</taxon>
        <taxon>Arthropoda</taxon>
        <taxon>Hexapoda</taxon>
        <taxon>Insecta</taxon>
        <taxon>Pterygota</taxon>
        <taxon>Neoptera</taxon>
        <taxon>Endopterygota</taxon>
        <taxon>Lepidoptera</taxon>
        <taxon>Glossata</taxon>
        <taxon>Ditrysia</taxon>
        <taxon>Tineoidea</taxon>
        <taxon>Psychidae</taxon>
        <taxon>Oiketicinae</taxon>
        <taxon>Eumeta</taxon>
    </lineage>
</organism>
<protein>
    <submittedName>
        <fullName evidence="2">Uncharacterized protein</fullName>
    </submittedName>
</protein>
<evidence type="ECO:0000313" key="3">
    <source>
        <dbReference type="Proteomes" id="UP000299102"/>
    </source>
</evidence>
<dbReference type="Proteomes" id="UP000299102">
    <property type="component" value="Unassembled WGS sequence"/>
</dbReference>
<feature type="compositionally biased region" description="Basic and acidic residues" evidence="1">
    <location>
        <begin position="169"/>
        <end position="178"/>
    </location>
</feature>
<reference evidence="2 3" key="1">
    <citation type="journal article" date="2019" name="Commun. Biol.">
        <title>The bagworm genome reveals a unique fibroin gene that provides high tensile strength.</title>
        <authorList>
            <person name="Kono N."/>
            <person name="Nakamura H."/>
            <person name="Ohtoshi R."/>
            <person name="Tomita M."/>
            <person name="Numata K."/>
            <person name="Arakawa K."/>
        </authorList>
    </citation>
    <scope>NUCLEOTIDE SEQUENCE [LARGE SCALE GENOMIC DNA]</scope>
</reference>
<name>A0A4C1TH46_EUMVA</name>
<feature type="region of interest" description="Disordered" evidence="1">
    <location>
        <begin position="162"/>
        <end position="190"/>
    </location>
</feature>
<evidence type="ECO:0000256" key="1">
    <source>
        <dbReference type="SAM" id="MobiDB-lite"/>
    </source>
</evidence>
<proteinExistence type="predicted"/>
<sequence>MVPACFVASFPLSKLDVRISRGRLRLVNHFGITARSSLTLGPPWAGRERCRRSTGRGFVVITNHVYETASTIRRVFAMRSVEIMIIKVAVSECKFTKFILSPIATADGSVRANARGSESRYSRVSINPRAVNDRTHSFRGLVSPRLTQSVAVAGAAIAVRSRRGRHERARQPHAEHLNHRILSSGKDRRSVYSPSASFQRFLDVGGIFRCNTVCIHHINECTSKSTVPGQPRFARRLSVYQ</sequence>
<keyword evidence="3" id="KW-1185">Reference proteome</keyword>
<accession>A0A4C1TH46</accession>
<dbReference type="EMBL" id="BGZK01000057">
    <property type="protein sequence ID" value="GBP13454.1"/>
    <property type="molecule type" value="Genomic_DNA"/>
</dbReference>
<comment type="caution">
    <text evidence="2">The sequence shown here is derived from an EMBL/GenBank/DDBJ whole genome shotgun (WGS) entry which is preliminary data.</text>
</comment>
<dbReference type="AlphaFoldDB" id="A0A4C1TH46"/>
<gene>
    <name evidence="2" type="ORF">EVAR_4209_1</name>
</gene>
<evidence type="ECO:0000313" key="2">
    <source>
        <dbReference type="EMBL" id="GBP13454.1"/>
    </source>
</evidence>